<evidence type="ECO:0000256" key="6">
    <source>
        <dbReference type="ARBA" id="ARBA00022723"/>
    </source>
</evidence>
<dbReference type="GO" id="GO:0005737">
    <property type="term" value="C:cytoplasm"/>
    <property type="evidence" value="ECO:0007669"/>
    <property type="project" value="UniProtKB-SubCell"/>
</dbReference>
<evidence type="ECO:0000256" key="3">
    <source>
        <dbReference type="ARBA" id="ARBA00019010"/>
    </source>
</evidence>
<name>A0A1F6MCX2_9BACT</name>
<keyword evidence="8" id="KW-0067">ATP-binding</keyword>
<keyword evidence="7" id="KW-0547">Nucleotide-binding</keyword>
<evidence type="ECO:0000256" key="10">
    <source>
        <dbReference type="ARBA" id="ARBA00032441"/>
    </source>
</evidence>
<comment type="similarity">
    <text evidence="2">Belongs to the TsaE family.</text>
</comment>
<sequence length="157" mass="17985">MMEKISKSEKETEALGERFMSEAIKTADKKGALIFCLEGELGAGKTRLIKGMGRALGLGSIQSPTFTLMRKFKISKQDLMRGEVSVRELFFHVDCYRIEGPKDLEQIGLDKILRDPVAIVALEWADKIKDSVPKPYWDIRMEHYREGERKINIQLHD</sequence>
<dbReference type="GO" id="GO:0005524">
    <property type="term" value="F:ATP binding"/>
    <property type="evidence" value="ECO:0007669"/>
    <property type="project" value="UniProtKB-KW"/>
</dbReference>
<dbReference type="AlphaFoldDB" id="A0A1F6MCX2"/>
<evidence type="ECO:0000256" key="8">
    <source>
        <dbReference type="ARBA" id="ARBA00022840"/>
    </source>
</evidence>
<dbReference type="InterPro" id="IPR003442">
    <property type="entry name" value="T6A_TsaE"/>
</dbReference>
<keyword evidence="9" id="KW-0460">Magnesium</keyword>
<evidence type="ECO:0000256" key="5">
    <source>
        <dbReference type="ARBA" id="ARBA00022694"/>
    </source>
</evidence>
<dbReference type="Proteomes" id="UP000177953">
    <property type="component" value="Unassembled WGS sequence"/>
</dbReference>
<reference evidence="11 12" key="1">
    <citation type="journal article" date="2016" name="Nat. Commun.">
        <title>Thousands of microbial genomes shed light on interconnected biogeochemical processes in an aquifer system.</title>
        <authorList>
            <person name="Anantharaman K."/>
            <person name="Brown C.T."/>
            <person name="Hug L.A."/>
            <person name="Sharon I."/>
            <person name="Castelle C.J."/>
            <person name="Probst A.J."/>
            <person name="Thomas B.C."/>
            <person name="Singh A."/>
            <person name="Wilkins M.J."/>
            <person name="Karaoz U."/>
            <person name="Brodie E.L."/>
            <person name="Williams K.H."/>
            <person name="Hubbard S.S."/>
            <person name="Banfield J.F."/>
        </authorList>
    </citation>
    <scope>NUCLEOTIDE SEQUENCE [LARGE SCALE GENOMIC DNA]</scope>
</reference>
<comment type="caution">
    <text evidence="11">The sequence shown here is derived from an EMBL/GenBank/DDBJ whole genome shotgun (WGS) entry which is preliminary data.</text>
</comment>
<evidence type="ECO:0000256" key="4">
    <source>
        <dbReference type="ARBA" id="ARBA00022490"/>
    </source>
</evidence>
<dbReference type="SUPFAM" id="SSF52540">
    <property type="entry name" value="P-loop containing nucleoside triphosphate hydrolases"/>
    <property type="match status" value="1"/>
</dbReference>
<dbReference type="GO" id="GO:0046872">
    <property type="term" value="F:metal ion binding"/>
    <property type="evidence" value="ECO:0007669"/>
    <property type="project" value="UniProtKB-KW"/>
</dbReference>
<evidence type="ECO:0000256" key="2">
    <source>
        <dbReference type="ARBA" id="ARBA00007599"/>
    </source>
</evidence>
<dbReference type="EMBL" id="MFPU01000051">
    <property type="protein sequence ID" value="OGH69343.1"/>
    <property type="molecule type" value="Genomic_DNA"/>
</dbReference>
<dbReference type="InterPro" id="IPR027417">
    <property type="entry name" value="P-loop_NTPase"/>
</dbReference>
<gene>
    <name evidence="11" type="ORF">A2754_03720</name>
</gene>
<protein>
    <recommendedName>
        <fullName evidence="3">tRNA threonylcarbamoyladenosine biosynthesis protein TsaE</fullName>
    </recommendedName>
    <alternativeName>
        <fullName evidence="10">t(6)A37 threonylcarbamoyladenosine biosynthesis protein TsaE</fullName>
    </alternativeName>
</protein>
<keyword evidence="5" id="KW-0819">tRNA processing</keyword>
<evidence type="ECO:0000256" key="9">
    <source>
        <dbReference type="ARBA" id="ARBA00022842"/>
    </source>
</evidence>
<keyword evidence="4" id="KW-0963">Cytoplasm</keyword>
<dbReference type="GO" id="GO:0016740">
    <property type="term" value="F:transferase activity"/>
    <property type="evidence" value="ECO:0007669"/>
    <property type="project" value="UniProtKB-KW"/>
</dbReference>
<proteinExistence type="inferred from homology"/>
<evidence type="ECO:0000313" key="12">
    <source>
        <dbReference type="Proteomes" id="UP000177953"/>
    </source>
</evidence>
<comment type="subcellular location">
    <subcellularLocation>
        <location evidence="1">Cytoplasm</location>
    </subcellularLocation>
</comment>
<dbReference type="Gene3D" id="3.40.50.300">
    <property type="entry name" value="P-loop containing nucleotide triphosphate hydrolases"/>
    <property type="match status" value="1"/>
</dbReference>
<accession>A0A1F6MCX2</accession>
<dbReference type="NCBIfam" id="TIGR00150">
    <property type="entry name" value="T6A_YjeE"/>
    <property type="match status" value="1"/>
</dbReference>
<evidence type="ECO:0000256" key="1">
    <source>
        <dbReference type="ARBA" id="ARBA00004496"/>
    </source>
</evidence>
<dbReference type="PANTHER" id="PTHR33540:SF2">
    <property type="entry name" value="TRNA THREONYLCARBAMOYLADENOSINE BIOSYNTHESIS PROTEIN TSAE"/>
    <property type="match status" value="1"/>
</dbReference>
<keyword evidence="11" id="KW-0808">Transferase</keyword>
<keyword evidence="6" id="KW-0479">Metal-binding</keyword>
<dbReference type="GO" id="GO:0002949">
    <property type="term" value="P:tRNA threonylcarbamoyladenosine modification"/>
    <property type="evidence" value="ECO:0007669"/>
    <property type="project" value="InterPro"/>
</dbReference>
<dbReference type="PANTHER" id="PTHR33540">
    <property type="entry name" value="TRNA THREONYLCARBAMOYLADENOSINE BIOSYNTHESIS PROTEIN TSAE"/>
    <property type="match status" value="1"/>
</dbReference>
<organism evidence="11 12">
    <name type="scientific">Candidatus Magasanikbacteria bacterium RIFCSPHIGHO2_01_FULL_47_8</name>
    <dbReference type="NCBI Taxonomy" id="1798673"/>
    <lineage>
        <taxon>Bacteria</taxon>
        <taxon>Candidatus Magasanikiibacteriota</taxon>
    </lineage>
</organism>
<evidence type="ECO:0000256" key="7">
    <source>
        <dbReference type="ARBA" id="ARBA00022741"/>
    </source>
</evidence>
<dbReference type="Pfam" id="PF02367">
    <property type="entry name" value="TsaE"/>
    <property type="match status" value="1"/>
</dbReference>
<evidence type="ECO:0000313" key="11">
    <source>
        <dbReference type="EMBL" id="OGH69343.1"/>
    </source>
</evidence>